<feature type="compositionally biased region" description="Low complexity" evidence="1">
    <location>
        <begin position="82"/>
        <end position="92"/>
    </location>
</feature>
<protein>
    <submittedName>
        <fullName evidence="2">Uncharacterized protein</fullName>
    </submittedName>
</protein>
<comment type="caution">
    <text evidence="2">The sequence shown here is derived from an EMBL/GenBank/DDBJ whole genome shotgun (WGS) entry which is preliminary data.</text>
</comment>
<accession>A0AA35QX46</accession>
<sequence length="108" mass="11988">MRERYPDAEIVSDVGSGLNFKRKGFLPYWNDYTREISSVLWSPTETVLRGLGPNSSRRCSSATAGSSWFSISETSAPKRSSRLTFSPSSRSSEPASTDCGDTVRKSRR</sequence>
<dbReference type="Proteomes" id="UP001174909">
    <property type="component" value="Unassembled WGS sequence"/>
</dbReference>
<reference evidence="2" key="1">
    <citation type="submission" date="2023-03" db="EMBL/GenBank/DDBJ databases">
        <authorList>
            <person name="Steffen K."/>
            <person name="Cardenas P."/>
        </authorList>
    </citation>
    <scope>NUCLEOTIDE SEQUENCE</scope>
</reference>
<gene>
    <name evidence="2" type="ORF">GBAR_LOCUS1637</name>
</gene>
<name>A0AA35QX46_GEOBA</name>
<evidence type="ECO:0000256" key="1">
    <source>
        <dbReference type="SAM" id="MobiDB-lite"/>
    </source>
</evidence>
<organism evidence="2 3">
    <name type="scientific">Geodia barretti</name>
    <name type="common">Barrett's horny sponge</name>
    <dbReference type="NCBI Taxonomy" id="519541"/>
    <lineage>
        <taxon>Eukaryota</taxon>
        <taxon>Metazoa</taxon>
        <taxon>Porifera</taxon>
        <taxon>Demospongiae</taxon>
        <taxon>Heteroscleromorpha</taxon>
        <taxon>Tetractinellida</taxon>
        <taxon>Astrophorina</taxon>
        <taxon>Geodiidae</taxon>
        <taxon>Geodia</taxon>
    </lineage>
</organism>
<evidence type="ECO:0000313" key="2">
    <source>
        <dbReference type="EMBL" id="CAI7995141.1"/>
    </source>
</evidence>
<proteinExistence type="predicted"/>
<keyword evidence="3" id="KW-1185">Reference proteome</keyword>
<dbReference type="AlphaFoldDB" id="A0AA35QX46"/>
<dbReference type="EMBL" id="CASHTH010000238">
    <property type="protein sequence ID" value="CAI7995141.1"/>
    <property type="molecule type" value="Genomic_DNA"/>
</dbReference>
<evidence type="ECO:0000313" key="3">
    <source>
        <dbReference type="Proteomes" id="UP001174909"/>
    </source>
</evidence>
<feature type="region of interest" description="Disordered" evidence="1">
    <location>
        <begin position="73"/>
        <end position="108"/>
    </location>
</feature>